<sequence length="507" mass="53725">MPDQPRVQLRAVSKTFASVVALQGVDFDLKPGQVHALVGENGAGKSTLMRILAGQMSADHGRLVFEGAQSDLTGSAAGFHEGVGFVEQEGGLIAELSGAENLLLAVPSGAVADRRRAGRTITELAERFGGAIDPHLPVRQLAVGQRQRLEILIVMARGAQVLVLDEPTAALGTDEAVALGEIIRKFAAEGGSVVYISHKLGEVIRLADRITVMRRGRVVGSHESGTVTVEQLATEMVGQVVAKESEVGQEELLEVALGVRAVATTGTETKRICAVKGMVAPAPLPGEAALKGLDLDVHAGEIVGVAGVVGSGQTTLAEVLAGFIRPQGGSMVREGKDFAAYIPENRHRDAVALDLSLVDNLLLHSHRRRTFTQAGLWFNGDRVREHVVSLLDDSHVRYGHPDQPMRALSGGNQQKAVVGRELEEAPLLVVAHNPFRGLDVRAISEVRDALLQAAADGAGVVMISPDLDELRQIAHRIVVMFDGRIVGEISPDDQDAERLGQLMGGVA</sequence>
<evidence type="ECO:0000259" key="5">
    <source>
        <dbReference type="PROSITE" id="PS50893"/>
    </source>
</evidence>
<evidence type="ECO:0000256" key="1">
    <source>
        <dbReference type="ARBA" id="ARBA00022448"/>
    </source>
</evidence>
<keyword evidence="2" id="KW-0677">Repeat</keyword>
<dbReference type="PROSITE" id="PS00211">
    <property type="entry name" value="ABC_TRANSPORTER_1"/>
    <property type="match status" value="2"/>
</dbReference>
<accession>A0ABN1UEE6</accession>
<keyword evidence="7" id="KW-1185">Reference proteome</keyword>
<dbReference type="PANTHER" id="PTHR43790">
    <property type="entry name" value="CARBOHYDRATE TRANSPORT ATP-BINDING PROTEIN MG119-RELATED"/>
    <property type="match status" value="1"/>
</dbReference>
<dbReference type="Proteomes" id="UP001499979">
    <property type="component" value="Unassembled WGS sequence"/>
</dbReference>
<dbReference type="PANTHER" id="PTHR43790:SF9">
    <property type="entry name" value="GALACTOFURANOSE TRANSPORTER ATP-BINDING PROTEIN YTFR"/>
    <property type="match status" value="1"/>
</dbReference>
<dbReference type="InterPro" id="IPR003593">
    <property type="entry name" value="AAA+_ATPase"/>
</dbReference>
<name>A0ABN1UEE6_9ACTN</name>
<keyword evidence="3" id="KW-0547">Nucleotide-binding</keyword>
<evidence type="ECO:0000256" key="2">
    <source>
        <dbReference type="ARBA" id="ARBA00022737"/>
    </source>
</evidence>
<dbReference type="InterPro" id="IPR050107">
    <property type="entry name" value="ABC_carbohydrate_import_ATPase"/>
</dbReference>
<dbReference type="SMART" id="SM00382">
    <property type="entry name" value="AAA"/>
    <property type="match status" value="2"/>
</dbReference>
<keyword evidence="1" id="KW-0813">Transport</keyword>
<evidence type="ECO:0000256" key="3">
    <source>
        <dbReference type="ARBA" id="ARBA00022741"/>
    </source>
</evidence>
<dbReference type="CDD" id="cd03216">
    <property type="entry name" value="ABC_Carb_Monos_I"/>
    <property type="match status" value="1"/>
</dbReference>
<dbReference type="EMBL" id="BAAAJE010000009">
    <property type="protein sequence ID" value="GAA1143155.1"/>
    <property type="molecule type" value="Genomic_DNA"/>
</dbReference>
<dbReference type="InterPro" id="IPR003439">
    <property type="entry name" value="ABC_transporter-like_ATP-bd"/>
</dbReference>
<proteinExistence type="predicted"/>
<dbReference type="GO" id="GO:0005524">
    <property type="term" value="F:ATP binding"/>
    <property type="evidence" value="ECO:0007669"/>
    <property type="project" value="UniProtKB-KW"/>
</dbReference>
<dbReference type="Pfam" id="PF00005">
    <property type="entry name" value="ABC_tran"/>
    <property type="match status" value="2"/>
</dbReference>
<dbReference type="InterPro" id="IPR017871">
    <property type="entry name" value="ABC_transporter-like_CS"/>
</dbReference>
<feature type="domain" description="ABC transporter" evidence="5">
    <location>
        <begin position="267"/>
        <end position="507"/>
    </location>
</feature>
<organism evidence="6 7">
    <name type="scientific">Nocardioides aquiterrae</name>
    <dbReference type="NCBI Taxonomy" id="203799"/>
    <lineage>
        <taxon>Bacteria</taxon>
        <taxon>Bacillati</taxon>
        <taxon>Actinomycetota</taxon>
        <taxon>Actinomycetes</taxon>
        <taxon>Propionibacteriales</taxon>
        <taxon>Nocardioidaceae</taxon>
        <taxon>Nocardioides</taxon>
    </lineage>
</organism>
<evidence type="ECO:0000313" key="7">
    <source>
        <dbReference type="Proteomes" id="UP001499979"/>
    </source>
</evidence>
<evidence type="ECO:0000313" key="6">
    <source>
        <dbReference type="EMBL" id="GAA1143155.1"/>
    </source>
</evidence>
<dbReference type="Gene3D" id="3.40.50.300">
    <property type="entry name" value="P-loop containing nucleotide triphosphate hydrolases"/>
    <property type="match status" value="2"/>
</dbReference>
<dbReference type="SUPFAM" id="SSF52540">
    <property type="entry name" value="P-loop containing nucleoside triphosphate hydrolases"/>
    <property type="match status" value="2"/>
</dbReference>
<comment type="caution">
    <text evidence="6">The sequence shown here is derived from an EMBL/GenBank/DDBJ whole genome shotgun (WGS) entry which is preliminary data.</text>
</comment>
<keyword evidence="4 6" id="KW-0067">ATP-binding</keyword>
<gene>
    <name evidence="6" type="ORF">GCM10009606_23300</name>
</gene>
<dbReference type="InterPro" id="IPR027417">
    <property type="entry name" value="P-loop_NTPase"/>
</dbReference>
<protein>
    <submittedName>
        <fullName evidence="6">ABC transporter ATP-binding protein</fullName>
    </submittedName>
</protein>
<feature type="domain" description="ABC transporter" evidence="5">
    <location>
        <begin position="7"/>
        <end position="240"/>
    </location>
</feature>
<dbReference type="PROSITE" id="PS50893">
    <property type="entry name" value="ABC_TRANSPORTER_2"/>
    <property type="match status" value="2"/>
</dbReference>
<evidence type="ECO:0000256" key="4">
    <source>
        <dbReference type="ARBA" id="ARBA00022840"/>
    </source>
</evidence>
<reference evidence="6 7" key="1">
    <citation type="journal article" date="2019" name="Int. J. Syst. Evol. Microbiol.">
        <title>The Global Catalogue of Microorganisms (GCM) 10K type strain sequencing project: providing services to taxonomists for standard genome sequencing and annotation.</title>
        <authorList>
            <consortium name="The Broad Institute Genomics Platform"/>
            <consortium name="The Broad Institute Genome Sequencing Center for Infectious Disease"/>
            <person name="Wu L."/>
            <person name="Ma J."/>
        </authorList>
    </citation>
    <scope>NUCLEOTIDE SEQUENCE [LARGE SCALE GENOMIC DNA]</scope>
    <source>
        <strain evidence="6 7">JCM 11813</strain>
    </source>
</reference>